<gene>
    <name evidence="2" type="ORF">Y1Q_0007293</name>
</gene>
<evidence type="ECO:0000256" key="1">
    <source>
        <dbReference type="SAM" id="MobiDB-lite"/>
    </source>
</evidence>
<dbReference type="Proteomes" id="UP000050525">
    <property type="component" value="Unassembled WGS sequence"/>
</dbReference>
<reference evidence="2 3" key="1">
    <citation type="journal article" date="2012" name="Genome Biol.">
        <title>Sequencing three crocodilian genomes to illuminate the evolution of archosaurs and amniotes.</title>
        <authorList>
            <person name="St John J.A."/>
            <person name="Braun E.L."/>
            <person name="Isberg S.R."/>
            <person name="Miles L.G."/>
            <person name="Chong A.Y."/>
            <person name="Gongora J."/>
            <person name="Dalzell P."/>
            <person name="Moran C."/>
            <person name="Bed'hom B."/>
            <person name="Abzhanov A."/>
            <person name="Burgess S.C."/>
            <person name="Cooksey A.M."/>
            <person name="Castoe T.A."/>
            <person name="Crawford N.G."/>
            <person name="Densmore L.D."/>
            <person name="Drew J.C."/>
            <person name="Edwards S.V."/>
            <person name="Faircloth B.C."/>
            <person name="Fujita M.K."/>
            <person name="Greenwold M.J."/>
            <person name="Hoffmann F.G."/>
            <person name="Howard J.M."/>
            <person name="Iguchi T."/>
            <person name="Janes D.E."/>
            <person name="Khan S.Y."/>
            <person name="Kohno S."/>
            <person name="de Koning A.J."/>
            <person name="Lance S.L."/>
            <person name="McCarthy F.M."/>
            <person name="McCormack J.E."/>
            <person name="Merchant M.E."/>
            <person name="Peterson D.G."/>
            <person name="Pollock D.D."/>
            <person name="Pourmand N."/>
            <person name="Raney B.J."/>
            <person name="Roessler K.A."/>
            <person name="Sanford J.R."/>
            <person name="Sawyer R.H."/>
            <person name="Schmidt C.J."/>
            <person name="Triplett E.W."/>
            <person name="Tuberville T.D."/>
            <person name="Venegas-Anaya M."/>
            <person name="Howard J.T."/>
            <person name="Jarvis E.D."/>
            <person name="Guillette L.J.Jr."/>
            <person name="Glenn T.C."/>
            <person name="Green R.E."/>
            <person name="Ray D.A."/>
        </authorList>
    </citation>
    <scope>NUCLEOTIDE SEQUENCE [LARGE SCALE GENOMIC DNA]</scope>
    <source>
        <strain evidence="2">KSC_2009_1</strain>
    </source>
</reference>
<organism evidence="2 3">
    <name type="scientific">Alligator mississippiensis</name>
    <name type="common">American alligator</name>
    <dbReference type="NCBI Taxonomy" id="8496"/>
    <lineage>
        <taxon>Eukaryota</taxon>
        <taxon>Metazoa</taxon>
        <taxon>Chordata</taxon>
        <taxon>Craniata</taxon>
        <taxon>Vertebrata</taxon>
        <taxon>Euteleostomi</taxon>
        <taxon>Archelosauria</taxon>
        <taxon>Archosauria</taxon>
        <taxon>Crocodylia</taxon>
        <taxon>Alligatoridae</taxon>
        <taxon>Alligatorinae</taxon>
        <taxon>Alligator</taxon>
    </lineage>
</organism>
<evidence type="ECO:0000313" key="2">
    <source>
        <dbReference type="EMBL" id="KYO38185.1"/>
    </source>
</evidence>
<feature type="region of interest" description="Disordered" evidence="1">
    <location>
        <begin position="1"/>
        <end position="21"/>
    </location>
</feature>
<dbReference type="AlphaFoldDB" id="A0A151NNZ3"/>
<name>A0A151NNZ3_ALLMI</name>
<comment type="caution">
    <text evidence="2">The sequence shown here is derived from an EMBL/GenBank/DDBJ whole genome shotgun (WGS) entry which is preliminary data.</text>
</comment>
<accession>A0A151NNZ3</accession>
<evidence type="ECO:0000313" key="3">
    <source>
        <dbReference type="Proteomes" id="UP000050525"/>
    </source>
</evidence>
<sequence length="82" mass="9539">MQFPKEYGLHQGRHDPSNRSPHLVKYQDFVNIFNKKNMDTLPPHKTIPITSFSPVWSKKSLEKYYRTKYSSIIASLGKISGK</sequence>
<keyword evidence="3" id="KW-1185">Reference proteome</keyword>
<dbReference type="EMBL" id="AKHW03002528">
    <property type="protein sequence ID" value="KYO38185.1"/>
    <property type="molecule type" value="Genomic_DNA"/>
</dbReference>
<proteinExistence type="predicted"/>
<protein>
    <submittedName>
        <fullName evidence="2">Uncharacterized protein</fullName>
    </submittedName>
</protein>